<dbReference type="STRING" id="1465490.SAMN05444277_11320"/>
<dbReference type="AlphaFoldDB" id="A0A1I5YM50"/>
<evidence type="ECO:0000313" key="3">
    <source>
        <dbReference type="Proteomes" id="UP000199031"/>
    </source>
</evidence>
<feature type="transmembrane region" description="Helical" evidence="1">
    <location>
        <begin position="110"/>
        <end position="132"/>
    </location>
</feature>
<dbReference type="EMBL" id="FOXQ01000013">
    <property type="protein sequence ID" value="SFQ45232.1"/>
    <property type="molecule type" value="Genomic_DNA"/>
</dbReference>
<proteinExistence type="predicted"/>
<feature type="transmembrane region" description="Helical" evidence="1">
    <location>
        <begin position="72"/>
        <end position="90"/>
    </location>
</feature>
<dbReference type="OrthoDB" id="646640at2"/>
<dbReference type="Pfam" id="PF14362">
    <property type="entry name" value="DUF4407"/>
    <property type="match status" value="1"/>
</dbReference>
<reference evidence="2 3" key="1">
    <citation type="submission" date="2016-10" db="EMBL/GenBank/DDBJ databases">
        <authorList>
            <person name="de Groot N.N."/>
        </authorList>
    </citation>
    <scope>NUCLEOTIDE SEQUENCE [LARGE SCALE GENOMIC DNA]</scope>
    <source>
        <strain evidence="2 3">DSM 28286</strain>
    </source>
</reference>
<evidence type="ECO:0000313" key="2">
    <source>
        <dbReference type="EMBL" id="SFQ45232.1"/>
    </source>
</evidence>
<sequence length="395" mass="44860">MESNAHSFLGREDYEPSSFTQLLWWLATAEKELIKDCSVDRNRYAITGAAVLGTWAFATLAWSYFFSTVVNSIIAAILPGIFIGFIVLGIDRTLIKGITAVNKRKALPIFFRMLLALTIGTFMAQPALLYLFNKEIHVQISLDNEHKKISKQHELDSLYTPEINGLLQEKKSIQQQLTAKYNEVAASRNAFIAETDGTGGSGKIGLKDIARAKQNEYIKLNEAYNNLNAGMQPEISSIDSALNVINQTKQKEMQAFNVLMNDGFLTQVEALHNLIKNNTAAQFRYYLLIIILVLIELMPVIAKSLLPDGTYDEKVRLREIMEKEIVKENIQQEGKLKAMYNAVAAEQEGELMHAFFDAAHEERRQKMHNMLQRWKENDGGSFNKLWINFKKDILM</sequence>
<keyword evidence="3" id="KW-1185">Reference proteome</keyword>
<keyword evidence="1" id="KW-0472">Membrane</keyword>
<gene>
    <name evidence="2" type="ORF">SAMN05444277_11320</name>
</gene>
<feature type="transmembrane region" description="Helical" evidence="1">
    <location>
        <begin position="285"/>
        <end position="306"/>
    </location>
</feature>
<dbReference type="RefSeq" id="WP_090661699.1">
    <property type="nucleotide sequence ID" value="NZ_FOXQ01000013.1"/>
</dbReference>
<organism evidence="2 3">
    <name type="scientific">Parafilimonas terrae</name>
    <dbReference type="NCBI Taxonomy" id="1465490"/>
    <lineage>
        <taxon>Bacteria</taxon>
        <taxon>Pseudomonadati</taxon>
        <taxon>Bacteroidota</taxon>
        <taxon>Chitinophagia</taxon>
        <taxon>Chitinophagales</taxon>
        <taxon>Chitinophagaceae</taxon>
        <taxon>Parafilimonas</taxon>
    </lineage>
</organism>
<keyword evidence="1" id="KW-0812">Transmembrane</keyword>
<dbReference type="InterPro" id="IPR025519">
    <property type="entry name" value="DUF4407"/>
</dbReference>
<protein>
    <recommendedName>
        <fullName evidence="4">DUF4407 domain-containing protein</fullName>
    </recommendedName>
</protein>
<feature type="transmembrane region" description="Helical" evidence="1">
    <location>
        <begin position="44"/>
        <end position="66"/>
    </location>
</feature>
<keyword evidence="1" id="KW-1133">Transmembrane helix</keyword>
<name>A0A1I5YM50_9BACT</name>
<dbReference type="Proteomes" id="UP000199031">
    <property type="component" value="Unassembled WGS sequence"/>
</dbReference>
<evidence type="ECO:0000256" key="1">
    <source>
        <dbReference type="SAM" id="Phobius"/>
    </source>
</evidence>
<accession>A0A1I5YM50</accession>
<evidence type="ECO:0008006" key="4">
    <source>
        <dbReference type="Google" id="ProtNLM"/>
    </source>
</evidence>